<keyword evidence="13" id="KW-1185">Reference proteome</keyword>
<dbReference type="SUPFAM" id="SSF55785">
    <property type="entry name" value="PYP-like sensor domain (PAS domain)"/>
    <property type="match status" value="4"/>
</dbReference>
<evidence type="ECO:0000256" key="5">
    <source>
        <dbReference type="ARBA" id="ARBA00022777"/>
    </source>
</evidence>
<dbReference type="SUPFAM" id="SSF47384">
    <property type="entry name" value="Homodimeric domain of signal transducing histidine kinase"/>
    <property type="match status" value="1"/>
</dbReference>
<dbReference type="InterPro" id="IPR036890">
    <property type="entry name" value="HATPase_C_sf"/>
</dbReference>
<evidence type="ECO:0000256" key="1">
    <source>
        <dbReference type="ARBA" id="ARBA00000085"/>
    </source>
</evidence>
<evidence type="ECO:0000259" key="10">
    <source>
        <dbReference type="PROSITE" id="PS50112"/>
    </source>
</evidence>
<dbReference type="Pfam" id="PF02518">
    <property type="entry name" value="HATPase_c"/>
    <property type="match status" value="1"/>
</dbReference>
<feature type="domain" description="Response regulatory" evidence="9">
    <location>
        <begin position="803"/>
        <end position="916"/>
    </location>
</feature>
<dbReference type="PROSITE" id="PS50112">
    <property type="entry name" value="PAS"/>
    <property type="match status" value="4"/>
</dbReference>
<dbReference type="InterPro" id="IPR011006">
    <property type="entry name" value="CheY-like_superfamily"/>
</dbReference>
<dbReference type="InterPro" id="IPR004358">
    <property type="entry name" value="Sig_transdc_His_kin-like_C"/>
</dbReference>
<keyword evidence="3 6" id="KW-0597">Phosphoprotein</keyword>
<dbReference type="PROSITE" id="PS50110">
    <property type="entry name" value="RESPONSE_REGULATORY"/>
    <property type="match status" value="1"/>
</dbReference>
<dbReference type="Proteomes" id="UP001524642">
    <property type="component" value="Unassembled WGS sequence"/>
</dbReference>
<evidence type="ECO:0000259" key="11">
    <source>
        <dbReference type="PROSITE" id="PS50113"/>
    </source>
</evidence>
<keyword evidence="7" id="KW-0175">Coiled coil</keyword>
<dbReference type="InterPro" id="IPR001610">
    <property type="entry name" value="PAC"/>
</dbReference>
<evidence type="ECO:0000256" key="3">
    <source>
        <dbReference type="ARBA" id="ARBA00022553"/>
    </source>
</evidence>
<gene>
    <name evidence="12" type="ORF">NRP21_13625</name>
</gene>
<dbReference type="InterPro" id="IPR035965">
    <property type="entry name" value="PAS-like_dom_sf"/>
</dbReference>
<dbReference type="EC" id="2.7.13.3" evidence="2"/>
<feature type="domain" description="PAS" evidence="10">
    <location>
        <begin position="273"/>
        <end position="343"/>
    </location>
</feature>
<dbReference type="SMART" id="SM00448">
    <property type="entry name" value="REC"/>
    <property type="match status" value="1"/>
</dbReference>
<dbReference type="PRINTS" id="PR00344">
    <property type="entry name" value="BCTRLSENSOR"/>
</dbReference>
<protein>
    <recommendedName>
        <fullName evidence="2">histidine kinase</fullName>
        <ecNumber evidence="2">2.7.13.3</ecNumber>
    </recommendedName>
</protein>
<evidence type="ECO:0000256" key="6">
    <source>
        <dbReference type="PROSITE-ProRule" id="PRU00169"/>
    </source>
</evidence>
<evidence type="ECO:0000256" key="4">
    <source>
        <dbReference type="ARBA" id="ARBA00022679"/>
    </source>
</evidence>
<dbReference type="CDD" id="cd00082">
    <property type="entry name" value="HisKA"/>
    <property type="match status" value="1"/>
</dbReference>
<dbReference type="Gene3D" id="1.10.287.130">
    <property type="match status" value="1"/>
</dbReference>
<evidence type="ECO:0000256" key="2">
    <source>
        <dbReference type="ARBA" id="ARBA00012438"/>
    </source>
</evidence>
<dbReference type="Pfam" id="PF13426">
    <property type="entry name" value="PAS_9"/>
    <property type="match status" value="2"/>
</dbReference>
<dbReference type="Pfam" id="PF00512">
    <property type="entry name" value="HisKA"/>
    <property type="match status" value="1"/>
</dbReference>
<dbReference type="InterPro" id="IPR036097">
    <property type="entry name" value="HisK_dim/P_sf"/>
</dbReference>
<feature type="domain" description="PAS" evidence="10">
    <location>
        <begin position="393"/>
        <end position="465"/>
    </location>
</feature>
<dbReference type="SUPFAM" id="SSF52172">
    <property type="entry name" value="CheY-like"/>
    <property type="match status" value="1"/>
</dbReference>
<dbReference type="PROSITE" id="PS50113">
    <property type="entry name" value="PAC"/>
    <property type="match status" value="3"/>
</dbReference>
<keyword evidence="5" id="KW-0418">Kinase</keyword>
<organism evidence="12 13">
    <name type="scientific">Roseomonas populi</name>
    <dbReference type="NCBI Taxonomy" id="3121582"/>
    <lineage>
        <taxon>Bacteria</taxon>
        <taxon>Pseudomonadati</taxon>
        <taxon>Pseudomonadota</taxon>
        <taxon>Alphaproteobacteria</taxon>
        <taxon>Acetobacterales</taxon>
        <taxon>Roseomonadaceae</taxon>
        <taxon>Roseomonas</taxon>
    </lineage>
</organism>
<dbReference type="SUPFAM" id="SSF55874">
    <property type="entry name" value="ATPase domain of HSP90 chaperone/DNA topoisomerase II/histidine kinase"/>
    <property type="match status" value="1"/>
</dbReference>
<feature type="coiled-coil region" evidence="7">
    <location>
        <begin position="512"/>
        <end position="543"/>
    </location>
</feature>
<feature type="domain" description="PAC" evidence="11">
    <location>
        <begin position="220"/>
        <end position="272"/>
    </location>
</feature>
<dbReference type="InterPro" id="IPR000014">
    <property type="entry name" value="PAS"/>
</dbReference>
<dbReference type="PANTHER" id="PTHR43304:SF1">
    <property type="entry name" value="PAC DOMAIN-CONTAINING PROTEIN"/>
    <property type="match status" value="1"/>
</dbReference>
<comment type="caution">
    <text evidence="12">The sequence shown here is derived from an EMBL/GenBank/DDBJ whole genome shotgun (WGS) entry which is preliminary data.</text>
</comment>
<dbReference type="PANTHER" id="PTHR43304">
    <property type="entry name" value="PHYTOCHROME-LIKE PROTEIN CPH1"/>
    <property type="match status" value="1"/>
</dbReference>
<dbReference type="InterPro" id="IPR001789">
    <property type="entry name" value="Sig_transdc_resp-reg_receiver"/>
</dbReference>
<sequence length="916" mass="102816">MSGSKVGVPRSGQLSRGRLAELVLESTADFAIFTTDLDGIITSWNAPAERIMGWSEAEAVGQDACMIFTPEDQAKGACEQEMETARKDGRAVDERWHLRKDGTHFWGSGSMTRLEETETGEHLGYVKIIRDRTEQASAEELLRETSTRLHGFAENSADVLWIIDAGERRLEYLSPAYERVWGEPRDRIMRDLTHWAETVHPEDRQRVLSAMPRLLGGEAQVLEYRILRPDGGVRWIRDTGFPIRGHGDAIVRVAGISHDVTVEREAVEALRHSEERLRTALSIRTVGVLFWGPGFSLTEVNDAFLRMTGFSREEVIGKTWQELTPPEFHRASRKAVQELTTFGEATPYEKQYYRKDGSRWWGLFAPRRVNGEAVEFVLDVTDRRRTEEALRQSEERYRLAVRATNDAIWDWDLRQNSIEWNEALHEAYGYRPEDVGPSGDWWIEQIHPDDRERVSGSIHVMIDGTSSRWSGEYRFRRADGSYADVLDRGFMVRGPDGEPLRIIGAMLDVTERRRSERELRQLNEHLEIEVSRRTEELRRHEDALRQSQKLEAVGQLTGGVAHDFNNLLTIIGSSAELLRRPNLSEGRRQRYIEAISETAGRAAKLTRQLLAFARRQPLQPEAFAVGERVQAVTDLVRPLVGARIAIRTLIECEGCVVEADPNQFETALVNLAVNARDAMEGEGRLTLRTWLAHELPPTRGHAGTRSEFVAVSMSDTGAGIRPEVLGSIFEPFFTTKEVGKGTGLGLSQVYGFAKQSGGEIHVESEVGQGTIFTLYLPKAEAKPLLAARASGASAEAHEPEGRCVLLVEDNTQVGDFAKQLLEDLGYTATWAPNAQAALDFLEQDASRFDVVFSDVVMPGMNGVELGKEVRRRWPDLRVVLTSGYSHVLANGGAQGFELLHKPYSADGLSRALRSVR</sequence>
<evidence type="ECO:0000256" key="7">
    <source>
        <dbReference type="SAM" id="Coils"/>
    </source>
</evidence>
<dbReference type="SMART" id="SM00086">
    <property type="entry name" value="PAC"/>
    <property type="match status" value="4"/>
</dbReference>
<dbReference type="CDD" id="cd00130">
    <property type="entry name" value="PAS"/>
    <property type="match status" value="4"/>
</dbReference>
<evidence type="ECO:0000259" key="8">
    <source>
        <dbReference type="PROSITE" id="PS50109"/>
    </source>
</evidence>
<dbReference type="InterPro" id="IPR003661">
    <property type="entry name" value="HisK_dim/P_dom"/>
</dbReference>
<feature type="domain" description="PAS" evidence="10">
    <location>
        <begin position="145"/>
        <end position="218"/>
    </location>
</feature>
<keyword evidence="4" id="KW-0808">Transferase</keyword>
<feature type="domain" description="PAC" evidence="11">
    <location>
        <begin position="469"/>
        <end position="521"/>
    </location>
</feature>
<dbReference type="Pfam" id="PF08447">
    <property type="entry name" value="PAS_3"/>
    <property type="match status" value="2"/>
</dbReference>
<dbReference type="Gene3D" id="2.10.70.100">
    <property type="match status" value="1"/>
</dbReference>
<dbReference type="SMART" id="SM00388">
    <property type="entry name" value="HisKA"/>
    <property type="match status" value="1"/>
</dbReference>
<dbReference type="SMART" id="SM00091">
    <property type="entry name" value="PAS"/>
    <property type="match status" value="4"/>
</dbReference>
<dbReference type="Gene3D" id="3.40.50.2300">
    <property type="match status" value="1"/>
</dbReference>
<proteinExistence type="predicted"/>
<dbReference type="InterPro" id="IPR005467">
    <property type="entry name" value="His_kinase_dom"/>
</dbReference>
<dbReference type="Gene3D" id="3.30.565.10">
    <property type="entry name" value="Histidine kinase-like ATPase, C-terminal domain"/>
    <property type="match status" value="1"/>
</dbReference>
<feature type="modified residue" description="4-aspartylphosphate" evidence="6">
    <location>
        <position position="854"/>
    </location>
</feature>
<dbReference type="InterPro" id="IPR000700">
    <property type="entry name" value="PAS-assoc_C"/>
</dbReference>
<dbReference type="InterPro" id="IPR013655">
    <property type="entry name" value="PAS_fold_3"/>
</dbReference>
<feature type="domain" description="Histidine kinase" evidence="8">
    <location>
        <begin position="559"/>
        <end position="780"/>
    </location>
</feature>
<comment type="catalytic activity">
    <reaction evidence="1">
        <text>ATP + protein L-histidine = ADP + protein N-phospho-L-histidine.</text>
        <dbReference type="EC" id="2.7.13.3"/>
    </reaction>
</comment>
<dbReference type="EMBL" id="JANJOU010000010">
    <property type="protein sequence ID" value="MCR0983091.1"/>
    <property type="molecule type" value="Genomic_DNA"/>
</dbReference>
<dbReference type="SMART" id="SM00387">
    <property type="entry name" value="HATPase_c"/>
    <property type="match status" value="1"/>
</dbReference>
<evidence type="ECO:0000259" key="9">
    <source>
        <dbReference type="PROSITE" id="PS50110"/>
    </source>
</evidence>
<evidence type="ECO:0000313" key="13">
    <source>
        <dbReference type="Proteomes" id="UP001524642"/>
    </source>
</evidence>
<accession>A0ABT1X4Q8</accession>
<feature type="domain" description="PAS" evidence="10">
    <location>
        <begin position="23"/>
        <end position="73"/>
    </location>
</feature>
<dbReference type="Gene3D" id="3.30.450.20">
    <property type="entry name" value="PAS domain"/>
    <property type="match status" value="4"/>
</dbReference>
<reference evidence="12 13" key="1">
    <citation type="submission" date="2022-06" db="EMBL/GenBank/DDBJ databases">
        <title>Roseomonas CN29.</title>
        <authorList>
            <person name="Cheng Y."/>
            <person name="He X."/>
        </authorList>
    </citation>
    <scope>NUCLEOTIDE SEQUENCE [LARGE SCALE GENOMIC DNA]</scope>
    <source>
        <strain evidence="12 13">CN29</strain>
    </source>
</reference>
<dbReference type="Pfam" id="PF00072">
    <property type="entry name" value="Response_reg"/>
    <property type="match status" value="1"/>
</dbReference>
<dbReference type="PROSITE" id="PS50109">
    <property type="entry name" value="HIS_KIN"/>
    <property type="match status" value="1"/>
</dbReference>
<dbReference type="InterPro" id="IPR003594">
    <property type="entry name" value="HATPase_dom"/>
</dbReference>
<feature type="domain" description="PAC" evidence="11">
    <location>
        <begin position="90"/>
        <end position="144"/>
    </location>
</feature>
<evidence type="ECO:0000313" key="12">
    <source>
        <dbReference type="EMBL" id="MCR0983091.1"/>
    </source>
</evidence>
<dbReference type="RefSeq" id="WP_257716760.1">
    <property type="nucleotide sequence ID" value="NZ_JANJOU010000010.1"/>
</dbReference>
<dbReference type="NCBIfam" id="TIGR00229">
    <property type="entry name" value="sensory_box"/>
    <property type="match status" value="4"/>
</dbReference>
<dbReference type="InterPro" id="IPR052162">
    <property type="entry name" value="Sensor_kinase/Photoreceptor"/>
</dbReference>
<name>A0ABT1X4Q8_9PROT</name>